<keyword evidence="5" id="KW-1185">Reference proteome</keyword>
<dbReference type="RefSeq" id="WP_321206617.1">
    <property type="nucleotide sequence ID" value="NZ_CAWNJS010000001.1"/>
</dbReference>
<dbReference type="AlphaFoldDB" id="A0A1Z4NA57"/>
<dbReference type="Gene3D" id="3.30.70.270">
    <property type="match status" value="1"/>
</dbReference>
<dbReference type="InterPro" id="IPR054767">
    <property type="entry name" value="Cas10-Cmr2_palm2"/>
</dbReference>
<evidence type="ECO:0000256" key="2">
    <source>
        <dbReference type="ARBA" id="ARBA00023118"/>
    </source>
</evidence>
<keyword evidence="1" id="KW-0547">Nucleotide-binding</keyword>
<dbReference type="InterPro" id="IPR013407">
    <property type="entry name" value="CRISPR-assoc_prot_Cmr2"/>
</dbReference>
<dbReference type="KEGG" id="ttq:NIES37_65790"/>
<dbReference type="GO" id="GO:0000166">
    <property type="term" value="F:nucleotide binding"/>
    <property type="evidence" value="ECO:0007669"/>
    <property type="project" value="UniProtKB-KW"/>
</dbReference>
<reference evidence="4 5" key="1">
    <citation type="submission" date="2017-06" db="EMBL/GenBank/DDBJ databases">
        <title>Genome sequencing of cyanobaciteial culture collection at National Institute for Environmental Studies (NIES).</title>
        <authorList>
            <person name="Hirose Y."/>
            <person name="Shimura Y."/>
            <person name="Fujisawa T."/>
            <person name="Nakamura Y."/>
            <person name="Kawachi M."/>
        </authorList>
    </citation>
    <scope>NUCLEOTIDE SEQUENCE [LARGE SCALE GENOMIC DNA]</scope>
    <source>
        <strain evidence="4 5">NIES-37</strain>
    </source>
</reference>
<protein>
    <submittedName>
        <fullName evidence="4">Crm2 family CRISPR-associated protein</fullName>
    </submittedName>
</protein>
<dbReference type="Pfam" id="PF22335">
    <property type="entry name" value="Cas10-Cmr2_palm2"/>
    <property type="match status" value="1"/>
</dbReference>
<gene>
    <name evidence="4" type="ORF">NIES37_65790</name>
</gene>
<evidence type="ECO:0000259" key="3">
    <source>
        <dbReference type="Pfam" id="PF22335"/>
    </source>
</evidence>
<organism evidence="4 5">
    <name type="scientific">Tolypothrix tenuis PCC 7101</name>
    <dbReference type="NCBI Taxonomy" id="231146"/>
    <lineage>
        <taxon>Bacteria</taxon>
        <taxon>Bacillati</taxon>
        <taxon>Cyanobacteriota</taxon>
        <taxon>Cyanophyceae</taxon>
        <taxon>Nostocales</taxon>
        <taxon>Tolypothrichaceae</taxon>
        <taxon>Tolypothrix</taxon>
    </lineage>
</organism>
<evidence type="ECO:0000313" key="5">
    <source>
        <dbReference type="Proteomes" id="UP000218785"/>
    </source>
</evidence>
<dbReference type="Proteomes" id="UP000218785">
    <property type="component" value="Chromosome"/>
</dbReference>
<dbReference type="GO" id="GO:0051607">
    <property type="term" value="P:defense response to virus"/>
    <property type="evidence" value="ECO:0007669"/>
    <property type="project" value="UniProtKB-KW"/>
</dbReference>
<name>A0A1Z4NA57_9CYAN</name>
<accession>A0A1Z4NA57</accession>
<evidence type="ECO:0000313" key="4">
    <source>
        <dbReference type="EMBL" id="BAZ02566.1"/>
    </source>
</evidence>
<dbReference type="EMBL" id="AP018248">
    <property type="protein sequence ID" value="BAZ02566.1"/>
    <property type="molecule type" value="Genomic_DNA"/>
</dbReference>
<keyword evidence="2" id="KW-0051">Antiviral defense</keyword>
<proteinExistence type="predicted"/>
<evidence type="ECO:0000256" key="1">
    <source>
        <dbReference type="ARBA" id="ARBA00022741"/>
    </source>
</evidence>
<sequence>MTTQMDKTNSITIAIAWCLAWGNKREPNDLVTQTRQSLNQRKELPEKFQEFMRQVQKLQQEEFPDSLEKLKVLPEKYPEYWNREIGLVYGGATKIKQYVFESSKIQDIRGASALLDRINLIDLPAFFNRNYATADNPNRYNAECNEVRAWLNKNFHKDINLSEVLIPELIIYSTGGNILAFCPAAFVDDLANAIEKRYTEETLTANSCAVGEKFKLLEIHFGLLREPIENTFWLDWYRQNYQQPLVQAYFGNLEKNLKNSQTEKCSNLAVAVEEAFADRKSFNEITTKLAILFHQRRSGHDYFNRPSRRYPPMFETHPYLIRDEGERRTALVIVQPPELPKESHFSEVSARKHLVGYKAKKGKPRIPEWYQNSQLTWKIPIIEGWVDKFKSFLKNNPNLAQKYYAGIEPEEIEISQNLSHIANASKGFVAYIYADGNNMGGYIQKIRTPKQHQTFSRDVELATEYAVYQALAHHLHPHELKNLNEEESESGLQNGDIVHPFEIITIGGDDIILIVPANQALNIAKTIGEQFEKILLKEVPLTEIAGSETILGCYETQSDNKPIEQKKIHRYKPIEAKISKCQLSTSIGVLITAYNTPIYYARDLTEQLLKSAKERAKKLRKAGYCGGTVDFLAMKSVTMISSDIKEFRKQALLKNLKPKLKLYAAPYTFHELGGLIKVIEALKEAKFPKSQLYQIRSLLERGKQTAILNYRYFRVRLKQGKPNLQEYFEEAWCQPKDAKNNGNLAPWMYDDGSLEDDKSDYPLFETIWRDVVDLYDFIAASDDDSDVDEIKIVTSKTEL</sequence>
<feature type="domain" description="Cas10/Cmr2 second palm" evidence="3">
    <location>
        <begin position="429"/>
        <end position="539"/>
    </location>
</feature>
<dbReference type="InterPro" id="IPR043128">
    <property type="entry name" value="Rev_trsase/Diguanyl_cyclase"/>
</dbReference>
<dbReference type="NCBIfam" id="TIGR02577">
    <property type="entry name" value="cas_TM1794_Cmr2"/>
    <property type="match status" value="1"/>
</dbReference>